<dbReference type="PANTHER" id="PTHR43084">
    <property type="entry name" value="PERSULFIDE DIOXYGENASE ETHE1"/>
    <property type="match status" value="1"/>
</dbReference>
<name>A0ABP9ZZI3_9GAMM</name>
<protein>
    <submittedName>
        <fullName evidence="3">MBL fold metallo-hydrolase</fullName>
    </submittedName>
</protein>
<organism evidence="3 4">
    <name type="scientific">Thalassolituus maritimus</name>
    <dbReference type="NCBI Taxonomy" id="484498"/>
    <lineage>
        <taxon>Bacteria</taxon>
        <taxon>Pseudomonadati</taxon>
        <taxon>Pseudomonadota</taxon>
        <taxon>Gammaproteobacteria</taxon>
        <taxon>Oceanospirillales</taxon>
        <taxon>Oceanospirillaceae</taxon>
        <taxon>Thalassolituus</taxon>
    </lineage>
</organism>
<dbReference type="RefSeq" id="WP_353294571.1">
    <property type="nucleotide sequence ID" value="NZ_BAABWH010000004.1"/>
</dbReference>
<dbReference type="InterPro" id="IPR051682">
    <property type="entry name" value="Mito_Persulfide_Diox"/>
</dbReference>
<gene>
    <name evidence="3" type="ORF">NBRC116585_16840</name>
</gene>
<proteinExistence type="predicted"/>
<dbReference type="EMBL" id="BAABWH010000004">
    <property type="protein sequence ID" value="GAA6145566.1"/>
    <property type="molecule type" value="Genomic_DNA"/>
</dbReference>
<dbReference type="PANTHER" id="PTHR43084:SF1">
    <property type="entry name" value="PERSULFIDE DIOXYGENASE ETHE1, MITOCHONDRIAL"/>
    <property type="match status" value="1"/>
</dbReference>
<dbReference type="InterPro" id="IPR044528">
    <property type="entry name" value="POD-like_MBL-fold"/>
</dbReference>
<evidence type="ECO:0000259" key="2">
    <source>
        <dbReference type="SMART" id="SM00849"/>
    </source>
</evidence>
<evidence type="ECO:0000256" key="1">
    <source>
        <dbReference type="ARBA" id="ARBA00022723"/>
    </source>
</evidence>
<evidence type="ECO:0000313" key="4">
    <source>
        <dbReference type="Proteomes" id="UP001481413"/>
    </source>
</evidence>
<feature type="domain" description="Metallo-beta-lactamase" evidence="2">
    <location>
        <begin position="14"/>
        <end position="205"/>
    </location>
</feature>
<reference evidence="3 4" key="1">
    <citation type="submission" date="2024-04" db="EMBL/GenBank/DDBJ databases">
        <title>Draft genome sequence of Thalassolituus maritimus NBRC 116585.</title>
        <authorList>
            <person name="Miyakawa T."/>
            <person name="Kusuya Y."/>
            <person name="Miura T."/>
        </authorList>
    </citation>
    <scope>NUCLEOTIDE SEQUENCE [LARGE SCALE GENOMIC DNA]</scope>
    <source>
        <strain evidence="3 4">5NW40-0001</strain>
    </source>
</reference>
<sequence length="287" mass="31707">MSYQIKSYFHQDTSTFTHLLWDVESSECAVIDPVMDFDSKAGTTATVSIGEVLADVEEQGLIIKYVMETHAHADHLTSAAYIREKTGAKLVIGARITGIQKVFSGIFNEGSTLRVDGSQFDILLDDGEALFLGDTRIQSMATPGHTPACASYVVEQRDVFVGDTLFMPDVGSARCDFPGGDAGTLYDSVQRVLALGDDVVLHMCHDYPPGKRDVRSAVTVAEQRRDNIHVGDQHSRDDFIRMRTERDAGLEMPRLIFPSLQVNIRAGDFPEPENNGVSYLKIPMNQF</sequence>
<evidence type="ECO:0000313" key="3">
    <source>
        <dbReference type="EMBL" id="GAA6145566.1"/>
    </source>
</evidence>
<dbReference type="SUPFAM" id="SSF56281">
    <property type="entry name" value="Metallo-hydrolase/oxidoreductase"/>
    <property type="match status" value="1"/>
</dbReference>
<keyword evidence="1" id="KW-0479">Metal-binding</keyword>
<comment type="caution">
    <text evidence="3">The sequence shown here is derived from an EMBL/GenBank/DDBJ whole genome shotgun (WGS) entry which is preliminary data.</text>
</comment>
<accession>A0ABP9ZZI3</accession>
<dbReference type="CDD" id="cd07724">
    <property type="entry name" value="POD-like_MBL-fold"/>
    <property type="match status" value="1"/>
</dbReference>
<dbReference type="Pfam" id="PF00753">
    <property type="entry name" value="Lactamase_B"/>
    <property type="match status" value="1"/>
</dbReference>
<keyword evidence="4" id="KW-1185">Reference proteome</keyword>
<dbReference type="Gene3D" id="3.60.15.10">
    <property type="entry name" value="Ribonuclease Z/Hydroxyacylglutathione hydrolase-like"/>
    <property type="match status" value="1"/>
</dbReference>
<dbReference type="Proteomes" id="UP001481413">
    <property type="component" value="Unassembled WGS sequence"/>
</dbReference>
<dbReference type="SMART" id="SM00849">
    <property type="entry name" value="Lactamase_B"/>
    <property type="match status" value="1"/>
</dbReference>
<dbReference type="InterPro" id="IPR001279">
    <property type="entry name" value="Metallo-B-lactamas"/>
</dbReference>
<dbReference type="InterPro" id="IPR036866">
    <property type="entry name" value="RibonucZ/Hydroxyglut_hydro"/>
</dbReference>